<protein>
    <submittedName>
        <fullName evidence="1">Uncharacterized protein</fullName>
    </submittedName>
</protein>
<reference evidence="1" key="1">
    <citation type="journal article" date="2014" name="Front. Microbiol.">
        <title>High frequency of phylogenetically diverse reductive dehalogenase-homologous genes in deep subseafloor sedimentary metagenomes.</title>
        <authorList>
            <person name="Kawai M."/>
            <person name="Futagami T."/>
            <person name="Toyoda A."/>
            <person name="Takaki Y."/>
            <person name="Nishi S."/>
            <person name="Hori S."/>
            <person name="Arai W."/>
            <person name="Tsubouchi T."/>
            <person name="Morono Y."/>
            <person name="Uchiyama I."/>
            <person name="Ito T."/>
            <person name="Fujiyama A."/>
            <person name="Inagaki F."/>
            <person name="Takami H."/>
        </authorList>
    </citation>
    <scope>NUCLEOTIDE SEQUENCE</scope>
    <source>
        <strain evidence="1">Expedition CK06-06</strain>
    </source>
</reference>
<accession>X0X882</accession>
<dbReference type="EMBL" id="BARS01047985">
    <property type="protein sequence ID" value="GAG31612.1"/>
    <property type="molecule type" value="Genomic_DNA"/>
</dbReference>
<dbReference type="AlphaFoldDB" id="X0X882"/>
<organism evidence="1">
    <name type="scientific">marine sediment metagenome</name>
    <dbReference type="NCBI Taxonomy" id="412755"/>
    <lineage>
        <taxon>unclassified sequences</taxon>
        <taxon>metagenomes</taxon>
        <taxon>ecological metagenomes</taxon>
    </lineage>
</organism>
<comment type="caution">
    <text evidence="1">The sequence shown here is derived from an EMBL/GenBank/DDBJ whole genome shotgun (WGS) entry which is preliminary data.</text>
</comment>
<sequence>MKKILWYNLPENVKNKVWSEQAQIRQSAIDESCSDSREKTLVMLQHSDFASYGNKYFLIQYKEI</sequence>
<proteinExistence type="predicted"/>
<evidence type="ECO:0000313" key="1">
    <source>
        <dbReference type="EMBL" id="GAG31612.1"/>
    </source>
</evidence>
<gene>
    <name evidence="1" type="ORF">S01H1_72001</name>
</gene>
<name>X0X882_9ZZZZ</name>